<reference evidence="2" key="1">
    <citation type="journal article" date="2014" name="Int. J. Syst. Evol. Microbiol.">
        <title>Complete genome sequence of Corynebacterium casei LMG S-19264T (=DSM 44701T), isolated from a smear-ripened cheese.</title>
        <authorList>
            <consortium name="US DOE Joint Genome Institute (JGI-PGF)"/>
            <person name="Walter F."/>
            <person name="Albersmeier A."/>
            <person name="Kalinowski J."/>
            <person name="Ruckert C."/>
        </authorList>
    </citation>
    <scope>NUCLEOTIDE SEQUENCE</scope>
    <source>
        <strain evidence="2">CGMCC 4.7398</strain>
    </source>
</reference>
<keyword evidence="3" id="KW-1185">Reference proteome</keyword>
<organism evidence="2 3">
    <name type="scientific">Promicromonospora soli</name>
    <dbReference type="NCBI Taxonomy" id="2035533"/>
    <lineage>
        <taxon>Bacteria</taxon>
        <taxon>Bacillati</taxon>
        <taxon>Actinomycetota</taxon>
        <taxon>Actinomycetes</taxon>
        <taxon>Micrococcales</taxon>
        <taxon>Promicromonosporaceae</taxon>
        <taxon>Promicromonospora</taxon>
    </lineage>
</organism>
<evidence type="ECO:0000313" key="3">
    <source>
        <dbReference type="Proteomes" id="UP000627369"/>
    </source>
</evidence>
<dbReference type="RefSeq" id="WP_268247834.1">
    <property type="nucleotide sequence ID" value="NZ_BNAS01000004.1"/>
</dbReference>
<protein>
    <submittedName>
        <fullName evidence="2">Uncharacterized protein</fullName>
    </submittedName>
</protein>
<reference evidence="2" key="2">
    <citation type="submission" date="2020-09" db="EMBL/GenBank/DDBJ databases">
        <authorList>
            <person name="Sun Q."/>
            <person name="Zhou Y."/>
        </authorList>
    </citation>
    <scope>NUCLEOTIDE SEQUENCE</scope>
    <source>
        <strain evidence="2">CGMCC 4.7398</strain>
    </source>
</reference>
<keyword evidence="1" id="KW-0812">Transmembrane</keyword>
<dbReference type="EMBL" id="BNAS01000004">
    <property type="protein sequence ID" value="GHH75455.1"/>
    <property type="molecule type" value="Genomic_DNA"/>
</dbReference>
<comment type="caution">
    <text evidence="2">The sequence shown here is derived from an EMBL/GenBank/DDBJ whole genome shotgun (WGS) entry which is preliminary data.</text>
</comment>
<dbReference type="AlphaFoldDB" id="A0A919FZU6"/>
<keyword evidence="1" id="KW-1133">Transmembrane helix</keyword>
<dbReference type="Proteomes" id="UP000627369">
    <property type="component" value="Unassembled WGS sequence"/>
</dbReference>
<keyword evidence="1" id="KW-0472">Membrane</keyword>
<feature type="transmembrane region" description="Helical" evidence="1">
    <location>
        <begin position="12"/>
        <end position="32"/>
    </location>
</feature>
<gene>
    <name evidence="2" type="ORF">GCM10017772_31850</name>
</gene>
<accession>A0A919FZU6</accession>
<proteinExistence type="predicted"/>
<evidence type="ECO:0000313" key="2">
    <source>
        <dbReference type="EMBL" id="GHH75455.1"/>
    </source>
</evidence>
<name>A0A919FZU6_9MICO</name>
<evidence type="ECO:0000256" key="1">
    <source>
        <dbReference type="SAM" id="Phobius"/>
    </source>
</evidence>
<sequence>MGEQTPEQSSNQVPRLVVTWLVVTVPLAYGLFQTIRSVIPLFAG</sequence>